<dbReference type="Proteomes" id="UP000016843">
    <property type="component" value="Unassembled WGS sequence"/>
</dbReference>
<evidence type="ECO:0000313" key="2">
    <source>
        <dbReference type="Proteomes" id="UP000016843"/>
    </source>
</evidence>
<protein>
    <submittedName>
        <fullName evidence="1">Uncharacterized protein</fullName>
    </submittedName>
</protein>
<reference evidence="1 2" key="1">
    <citation type="journal article" date="2013" name="Genome Announc.">
        <title>Draft Genome Sequence of the Psychrophilic and Alkaliphilic Rhodonellum psychrophilum Strain GCM71T.</title>
        <authorList>
            <person name="Hauptmann A.L."/>
            <person name="Glaring M.A."/>
            <person name="Hallin P.F."/>
            <person name="Prieme A."/>
            <person name="Stougaard P."/>
        </authorList>
    </citation>
    <scope>NUCLEOTIDE SEQUENCE [LARGE SCALE GENOMIC DNA]</scope>
    <source>
        <strain evidence="1 2">GCM71</strain>
    </source>
</reference>
<organism evidence="1 2">
    <name type="scientific">Rhodonellum psychrophilum GCM71 = DSM 17998</name>
    <dbReference type="NCBI Taxonomy" id="1123057"/>
    <lineage>
        <taxon>Bacteria</taxon>
        <taxon>Pseudomonadati</taxon>
        <taxon>Bacteroidota</taxon>
        <taxon>Cytophagia</taxon>
        <taxon>Cytophagales</taxon>
        <taxon>Cytophagaceae</taxon>
        <taxon>Rhodonellum</taxon>
    </lineage>
</organism>
<comment type="caution">
    <text evidence="1">The sequence shown here is derived from an EMBL/GenBank/DDBJ whole genome shotgun (WGS) entry which is preliminary data.</text>
</comment>
<proteinExistence type="predicted"/>
<name>U5BQR9_9BACT</name>
<evidence type="ECO:0000313" key="1">
    <source>
        <dbReference type="EMBL" id="ERM82925.1"/>
    </source>
</evidence>
<dbReference type="AlphaFoldDB" id="U5BQR9"/>
<gene>
    <name evidence="1" type="ORF">P872_05615</name>
</gene>
<sequence length="40" mass="4603">MMGLRDHISENSPLAEMIKMTGLRLDKIWSEMVKIIQSKA</sequence>
<accession>U5BQR9</accession>
<keyword evidence="2" id="KW-1185">Reference proteome</keyword>
<dbReference type="EMBL" id="AWXR01000020">
    <property type="protein sequence ID" value="ERM82925.1"/>
    <property type="molecule type" value="Genomic_DNA"/>
</dbReference>